<reference evidence="2" key="1">
    <citation type="submission" date="2017-11" db="EMBL/GenBank/DDBJ databases">
        <title>The complete genome sequence of Sphingopyxis pomeranensis sp. nov. strain WS5A3p.</title>
        <authorList>
            <person name="Kaminski M.A."/>
        </authorList>
    </citation>
    <scope>NUCLEOTIDE SEQUENCE [LARGE SCALE GENOMIC DNA]</scope>
    <source>
        <strain evidence="2">WS5A3p</strain>
    </source>
</reference>
<accession>A0A2S8B9F3</accession>
<evidence type="ECO:0000313" key="1">
    <source>
        <dbReference type="EMBL" id="PQM28977.1"/>
    </source>
</evidence>
<dbReference type="InterPro" id="IPR027417">
    <property type="entry name" value="P-loop_NTPase"/>
</dbReference>
<sequence>MICHRWKTLFVHIPKTGGQSIEQVFLDRMELSWATRGPLLLTTNHDPEAGPPFLAHLTAQEYLSKGHLAPIDFDDYFRFTVVRNPWDRAVSEYKYRYAREMGFREFIRTAYPAPPGSNEERHLMPQWAFVHDTDGRSLVDRVIRFEHIASDFAEVSSRIFGESIALPQVNISPDRRDYREFYDADTRETIASRYHRDIAWLGYEF</sequence>
<dbReference type="AlphaFoldDB" id="A0A2S8B9F3"/>
<organism evidence="1 2">
    <name type="scientific">Sphingopyxis lindanitolerans</name>
    <dbReference type="NCBI Taxonomy" id="2054227"/>
    <lineage>
        <taxon>Bacteria</taxon>
        <taxon>Pseudomonadati</taxon>
        <taxon>Pseudomonadota</taxon>
        <taxon>Alphaproteobacteria</taxon>
        <taxon>Sphingomonadales</taxon>
        <taxon>Sphingomonadaceae</taxon>
        <taxon>Sphingopyxis</taxon>
    </lineage>
</organism>
<evidence type="ECO:0008006" key="3">
    <source>
        <dbReference type="Google" id="ProtNLM"/>
    </source>
</evidence>
<dbReference type="SUPFAM" id="SSF52540">
    <property type="entry name" value="P-loop containing nucleoside triphosphate hydrolases"/>
    <property type="match status" value="1"/>
</dbReference>
<dbReference type="GO" id="GO:0016020">
    <property type="term" value="C:membrane"/>
    <property type="evidence" value="ECO:0007669"/>
    <property type="project" value="InterPro"/>
</dbReference>
<protein>
    <recommendedName>
        <fullName evidence="3">Sulfotransferase family protein</fullName>
    </recommendedName>
</protein>
<comment type="caution">
    <text evidence="1">The sequence shown here is derived from an EMBL/GenBank/DDBJ whole genome shotgun (WGS) entry which is preliminary data.</text>
</comment>
<gene>
    <name evidence="1" type="ORF">CVO77_11265</name>
</gene>
<dbReference type="Proteomes" id="UP000238954">
    <property type="component" value="Chromosome"/>
</dbReference>
<dbReference type="RefSeq" id="WP_105999137.1">
    <property type="nucleotide sequence ID" value="NZ_CM009578.1"/>
</dbReference>
<dbReference type="Gene3D" id="3.40.50.300">
    <property type="entry name" value="P-loop containing nucleotide triphosphate hydrolases"/>
    <property type="match status" value="1"/>
</dbReference>
<keyword evidence="2" id="KW-1185">Reference proteome</keyword>
<dbReference type="GO" id="GO:0008146">
    <property type="term" value="F:sulfotransferase activity"/>
    <property type="evidence" value="ECO:0007669"/>
    <property type="project" value="InterPro"/>
</dbReference>
<dbReference type="EMBL" id="PHFW01000002">
    <property type="protein sequence ID" value="PQM28977.1"/>
    <property type="molecule type" value="Genomic_DNA"/>
</dbReference>
<name>A0A2S8B9F3_9SPHN</name>
<evidence type="ECO:0000313" key="2">
    <source>
        <dbReference type="Proteomes" id="UP000238954"/>
    </source>
</evidence>
<dbReference type="InterPro" id="IPR005331">
    <property type="entry name" value="Sulfotransferase"/>
</dbReference>
<proteinExistence type="predicted"/>
<dbReference type="Pfam" id="PF03567">
    <property type="entry name" value="Sulfotransfer_2"/>
    <property type="match status" value="1"/>
</dbReference>
<dbReference type="OrthoDB" id="1407035at2"/>